<feature type="transmembrane region" description="Helical" evidence="1">
    <location>
        <begin position="63"/>
        <end position="83"/>
    </location>
</feature>
<protein>
    <submittedName>
        <fullName evidence="2">DUF6328 family protein</fullName>
    </submittedName>
</protein>
<dbReference type="Pfam" id="PF19853">
    <property type="entry name" value="DUF6328"/>
    <property type="match status" value="1"/>
</dbReference>
<sequence length="163" mass="17923">MSTDSHPAPADKESPAERADRNFVEFLQGIRVAVTGVQVLFAFLLTVPFSPGFARVPDSDRNMYYVALVSAAIASMFFIAPVAQHRILFRQGLKESLVKRANLYGLIGAFALAVSMTSATWLVVDYLFDGLLPVITAIGSVLLATWLWFVEPLIHRSNGPDEH</sequence>
<dbReference type="InterPro" id="IPR046291">
    <property type="entry name" value="DUF6328"/>
</dbReference>
<feature type="transmembrane region" description="Helical" evidence="1">
    <location>
        <begin position="130"/>
        <end position="150"/>
    </location>
</feature>
<feature type="transmembrane region" description="Helical" evidence="1">
    <location>
        <begin position="30"/>
        <end position="51"/>
    </location>
</feature>
<dbReference type="EMBL" id="BAAAUV010000010">
    <property type="protein sequence ID" value="GAA3219654.1"/>
    <property type="molecule type" value="Genomic_DNA"/>
</dbReference>
<accession>A0ABP6QE77</accession>
<feature type="transmembrane region" description="Helical" evidence="1">
    <location>
        <begin position="103"/>
        <end position="124"/>
    </location>
</feature>
<reference evidence="3" key="1">
    <citation type="journal article" date="2019" name="Int. J. Syst. Evol. Microbiol.">
        <title>The Global Catalogue of Microorganisms (GCM) 10K type strain sequencing project: providing services to taxonomists for standard genome sequencing and annotation.</title>
        <authorList>
            <consortium name="The Broad Institute Genomics Platform"/>
            <consortium name="The Broad Institute Genome Sequencing Center for Infectious Disease"/>
            <person name="Wu L."/>
            <person name="Ma J."/>
        </authorList>
    </citation>
    <scope>NUCLEOTIDE SEQUENCE [LARGE SCALE GENOMIC DNA]</scope>
    <source>
        <strain evidence="3">JCM 9377</strain>
    </source>
</reference>
<dbReference type="RefSeq" id="WP_344831292.1">
    <property type="nucleotide sequence ID" value="NZ_BAAAUV010000010.1"/>
</dbReference>
<name>A0ABP6QE77_9ACTN</name>
<evidence type="ECO:0000313" key="3">
    <source>
        <dbReference type="Proteomes" id="UP001501237"/>
    </source>
</evidence>
<organism evidence="2 3">
    <name type="scientific">Actinocorallia longicatena</name>
    <dbReference type="NCBI Taxonomy" id="111803"/>
    <lineage>
        <taxon>Bacteria</taxon>
        <taxon>Bacillati</taxon>
        <taxon>Actinomycetota</taxon>
        <taxon>Actinomycetes</taxon>
        <taxon>Streptosporangiales</taxon>
        <taxon>Thermomonosporaceae</taxon>
        <taxon>Actinocorallia</taxon>
    </lineage>
</organism>
<keyword evidence="1" id="KW-0812">Transmembrane</keyword>
<proteinExistence type="predicted"/>
<evidence type="ECO:0000313" key="2">
    <source>
        <dbReference type="EMBL" id="GAA3219654.1"/>
    </source>
</evidence>
<gene>
    <name evidence="2" type="ORF">GCM10010468_43830</name>
</gene>
<keyword evidence="1" id="KW-0472">Membrane</keyword>
<evidence type="ECO:0000256" key="1">
    <source>
        <dbReference type="SAM" id="Phobius"/>
    </source>
</evidence>
<keyword evidence="3" id="KW-1185">Reference proteome</keyword>
<dbReference type="Proteomes" id="UP001501237">
    <property type="component" value="Unassembled WGS sequence"/>
</dbReference>
<keyword evidence="1" id="KW-1133">Transmembrane helix</keyword>
<comment type="caution">
    <text evidence="2">The sequence shown here is derived from an EMBL/GenBank/DDBJ whole genome shotgun (WGS) entry which is preliminary data.</text>
</comment>